<evidence type="ECO:0000313" key="6">
    <source>
        <dbReference type="EMBL" id="MDV2886354.1"/>
    </source>
</evidence>
<dbReference type="Pfam" id="PF00004">
    <property type="entry name" value="AAA"/>
    <property type="match status" value="2"/>
</dbReference>
<dbReference type="InterPro" id="IPR003593">
    <property type="entry name" value="AAA+_ATPase"/>
</dbReference>
<organism evidence="6 7">
    <name type="scientific">Alkalihalophilus pseudofirmus</name>
    <name type="common">Bacillus pseudofirmus</name>
    <dbReference type="NCBI Taxonomy" id="79885"/>
    <lineage>
        <taxon>Bacteria</taxon>
        <taxon>Bacillati</taxon>
        <taxon>Bacillota</taxon>
        <taxon>Bacilli</taxon>
        <taxon>Bacillales</taxon>
        <taxon>Bacillaceae</taxon>
        <taxon>Alkalihalophilus</taxon>
    </lineage>
</organism>
<feature type="coiled-coil region" evidence="4">
    <location>
        <begin position="924"/>
        <end position="961"/>
    </location>
</feature>
<name>A0AAJ2NPS6_ALKPS</name>
<keyword evidence="4" id="KW-0175">Coiled coil</keyword>
<dbReference type="Gene3D" id="3.40.50.300">
    <property type="entry name" value="P-loop containing nucleotide triphosphate hydrolases"/>
    <property type="match status" value="2"/>
</dbReference>
<dbReference type="InterPro" id="IPR006626">
    <property type="entry name" value="PbH1"/>
</dbReference>
<dbReference type="InterPro" id="IPR027417">
    <property type="entry name" value="P-loop_NTPase"/>
</dbReference>
<feature type="domain" description="AAA+ ATPase" evidence="5">
    <location>
        <begin position="684"/>
        <end position="823"/>
    </location>
</feature>
<evidence type="ECO:0000256" key="2">
    <source>
        <dbReference type="ARBA" id="ARBA00022741"/>
    </source>
</evidence>
<dbReference type="InterPro" id="IPR022441">
    <property type="entry name" value="Para_beta_helix_rpt-2"/>
</dbReference>
<evidence type="ECO:0000313" key="7">
    <source>
        <dbReference type="Proteomes" id="UP001285636"/>
    </source>
</evidence>
<dbReference type="EMBL" id="JAWJAY010000003">
    <property type="protein sequence ID" value="MDV2886354.1"/>
    <property type="molecule type" value="Genomic_DNA"/>
</dbReference>
<protein>
    <submittedName>
        <fullName evidence="6">Right-handed parallel beta-helix repeat-containing protein</fullName>
    </submittedName>
</protein>
<dbReference type="InterPro" id="IPR012334">
    <property type="entry name" value="Pectin_lyas_fold"/>
</dbReference>
<dbReference type="PRINTS" id="PR00819">
    <property type="entry name" value="CBXCFQXSUPER"/>
</dbReference>
<sequence>MSYELTVSKKFFSKYKTISEAVKKALPGTKIYVEAGTYYESIVIDKDIEIIGRGNVIIENRMAFPIKVKTEYAKLSNLTINRIAPVEEGIIYAIELSSTSVEFNNCTITSKVSGLLITGSDTTPTLIDCNFHHIKGSAIDVGNQAKPTLHNCTIHKNEGPGIHFINKGGGYITYCNIYGNNLSNIIISDESDPLIENCKMYESEQNGIWVTSQGKGIIRQCEVYKNTLANIDIDEQSIPLIENCRIYESVSNGVWINAQGKGFIRQCEIFKNVLSNIAISDQSIPTIENCKVYESEQSGILMTSQGKGIIRQCEIFNNTHTNIHIEEKSDPTIENCKVFDGKANGIWVNSQGRGTIRQCEIFKNALPNLAITDHSDPIIENCKVYDGAKSGIYLASQGRGTITRCEIYRNVHPNIIIENQSDPTIENCKVYESTNSGIYLESQGKGTIKQCEIFKNTFSNFTISDQSDPLIEDCKVFESGQSGIWVRAQGRGTFRRCEIYKNIDSNIEINEDGSVTIDKCRVYKSEVHGIILKKNGKAKVINSKIYANDGSNISVVENSNIEIIECEIHDGMNRGVVIESHSTGYMKSSIVKNNAGGDYSISSESKFEIEEDKKTLAAAEDQAITQAPSNQNEPVTDLDKILNELNSLIGLENIKESIRTTIDYIQFNKELADFGIESGEVNIPASHTVLYGGPGTGKTTVAKLYGQLYKAMGLLSSGHVVQVNREKLVGEFIGSTAPKTKAKIDEAQGGVLFIDEAYSLTNKGISNDFGPEAIEVLLEEMENRKGEFIVIVAGYQKEMKNFLEANPGLESRFTEFFHLQDYTPEELLAIARKMVNDQSRMLDPGAEELLLKHFTKLWRKRDRFFSNARLVRNYIEKMFIVQPKRTRNIPKAQWTKEMLLTFTQEDVLEAIPKEKTKSFDLSINEDLLKEAQDQLNRMIGLENVKQEVDRMITLVRFYKEEKRDLTALSTHTVLKGSPGTGKTEVARILAKIYQALGILERGELIEVNRDNLISQNIGGSEKLIANYIEQAKGGTLFIDEAYQLTQYGQSDPGHKVIEVLLKRMEDDRGKFVVMAAGYKEHMEGFLDSNIGLRRRFVQHFDFNDYLPTELLSISTMMAEKTGYYIAASAKEKLLRYYEDSYQNRNETFGNAGFVRNIIEKAIKDLDYRVAKLPKQERNQELIRTITNEDISFYGDQQ</sequence>
<dbReference type="InterPro" id="IPR050773">
    <property type="entry name" value="CbxX/CfxQ_RuBisCO_ESX"/>
</dbReference>
<dbReference type="Pfam" id="PF17866">
    <property type="entry name" value="AAA_lid_6"/>
    <property type="match status" value="2"/>
</dbReference>
<comment type="similarity">
    <text evidence="1">Belongs to the CbxX/CfxQ family.</text>
</comment>
<feature type="domain" description="AAA+ ATPase" evidence="5">
    <location>
        <begin position="968"/>
        <end position="1104"/>
    </location>
</feature>
<dbReference type="PANTHER" id="PTHR43392:SF2">
    <property type="entry name" value="AAA-TYPE ATPASE FAMILY PROTEIN _ ANKYRIN REPEAT FAMILY PROTEIN"/>
    <property type="match status" value="1"/>
</dbReference>
<dbReference type="NCBIfam" id="TIGR03804">
    <property type="entry name" value="para_beta_helix"/>
    <property type="match status" value="1"/>
</dbReference>
<keyword evidence="3" id="KW-0067">ATP-binding</keyword>
<dbReference type="InterPro" id="IPR011050">
    <property type="entry name" value="Pectin_lyase_fold/virulence"/>
</dbReference>
<dbReference type="FunFam" id="3.40.50.300:FF:000216">
    <property type="entry name" value="Type VII secretion ATPase EccA"/>
    <property type="match status" value="2"/>
</dbReference>
<dbReference type="RefSeq" id="WP_323467138.1">
    <property type="nucleotide sequence ID" value="NZ_CP144224.1"/>
</dbReference>
<keyword evidence="2" id="KW-0547">Nucleotide-binding</keyword>
<evidence type="ECO:0000256" key="4">
    <source>
        <dbReference type="SAM" id="Coils"/>
    </source>
</evidence>
<dbReference type="SMART" id="SM00710">
    <property type="entry name" value="PbH1"/>
    <property type="match status" value="19"/>
</dbReference>
<dbReference type="InterPro" id="IPR003959">
    <property type="entry name" value="ATPase_AAA_core"/>
</dbReference>
<evidence type="ECO:0000256" key="3">
    <source>
        <dbReference type="ARBA" id="ARBA00022840"/>
    </source>
</evidence>
<dbReference type="CDD" id="cd00009">
    <property type="entry name" value="AAA"/>
    <property type="match status" value="2"/>
</dbReference>
<dbReference type="Gene3D" id="2.160.20.10">
    <property type="entry name" value="Single-stranded right-handed beta-helix, Pectin lyase-like"/>
    <property type="match status" value="3"/>
</dbReference>
<accession>A0AAJ2NPS6</accession>
<evidence type="ECO:0000256" key="1">
    <source>
        <dbReference type="ARBA" id="ARBA00010378"/>
    </source>
</evidence>
<dbReference type="GO" id="GO:0016887">
    <property type="term" value="F:ATP hydrolysis activity"/>
    <property type="evidence" value="ECO:0007669"/>
    <property type="project" value="InterPro"/>
</dbReference>
<dbReference type="InterPro" id="IPR000641">
    <property type="entry name" value="CbxX/CfxQ"/>
</dbReference>
<dbReference type="SMART" id="SM00382">
    <property type="entry name" value="AAA"/>
    <property type="match status" value="2"/>
</dbReference>
<dbReference type="AlphaFoldDB" id="A0AAJ2NPS6"/>
<proteinExistence type="inferred from homology"/>
<dbReference type="InterPro" id="IPR041627">
    <property type="entry name" value="AAA_lid_6"/>
</dbReference>
<gene>
    <name evidence="6" type="ORF">RYX45_14280</name>
</gene>
<dbReference type="PANTHER" id="PTHR43392">
    <property type="entry name" value="AAA-TYPE ATPASE FAMILY PROTEIN / ANKYRIN REPEAT FAMILY PROTEIN"/>
    <property type="match status" value="1"/>
</dbReference>
<dbReference type="Gene3D" id="1.10.8.60">
    <property type="match status" value="2"/>
</dbReference>
<evidence type="ECO:0000259" key="5">
    <source>
        <dbReference type="SMART" id="SM00382"/>
    </source>
</evidence>
<dbReference type="SUPFAM" id="SSF51126">
    <property type="entry name" value="Pectin lyase-like"/>
    <property type="match status" value="4"/>
</dbReference>
<dbReference type="Proteomes" id="UP001285636">
    <property type="component" value="Unassembled WGS sequence"/>
</dbReference>
<reference evidence="6" key="1">
    <citation type="submission" date="2023-10" db="EMBL/GenBank/DDBJ databases">
        <title>Screening of Alkalihalophilus pseudofirmusBZ-TG-HK211 and Its Alleviation of Salt Stress on Rapeseed Growth.</title>
        <authorList>
            <person name="Zhao B."/>
            <person name="Guo T."/>
        </authorList>
    </citation>
    <scope>NUCLEOTIDE SEQUENCE</scope>
    <source>
        <strain evidence="6">BZ-TG-HK211</strain>
    </source>
</reference>
<dbReference type="SUPFAM" id="SSF52540">
    <property type="entry name" value="P-loop containing nucleoside triphosphate hydrolases"/>
    <property type="match status" value="2"/>
</dbReference>
<dbReference type="InterPro" id="IPR039448">
    <property type="entry name" value="Beta_helix"/>
</dbReference>
<dbReference type="GO" id="GO:0005524">
    <property type="term" value="F:ATP binding"/>
    <property type="evidence" value="ECO:0007669"/>
    <property type="project" value="UniProtKB-KW"/>
</dbReference>
<comment type="caution">
    <text evidence="6">The sequence shown here is derived from an EMBL/GenBank/DDBJ whole genome shotgun (WGS) entry which is preliminary data.</text>
</comment>
<dbReference type="Pfam" id="PF13229">
    <property type="entry name" value="Beta_helix"/>
    <property type="match status" value="2"/>
</dbReference>